<dbReference type="AlphaFoldDB" id="A0A1F7G8H3"/>
<dbReference type="Gene3D" id="3.30.420.10">
    <property type="entry name" value="Ribonuclease H-like superfamily/Ribonuclease H"/>
    <property type="match status" value="1"/>
</dbReference>
<dbReference type="EMBL" id="MFZF01000033">
    <property type="protein sequence ID" value="OGK15217.1"/>
    <property type="molecule type" value="Genomic_DNA"/>
</dbReference>
<evidence type="ECO:0000259" key="1">
    <source>
        <dbReference type="Pfam" id="PF13482"/>
    </source>
</evidence>
<dbReference type="InterPro" id="IPR012337">
    <property type="entry name" value="RNaseH-like_sf"/>
</dbReference>
<dbReference type="Proteomes" id="UP000178372">
    <property type="component" value="Unassembled WGS sequence"/>
</dbReference>
<reference evidence="2 3" key="1">
    <citation type="journal article" date="2016" name="Nat. Commun.">
        <title>Thousands of microbial genomes shed light on interconnected biogeochemical processes in an aquifer system.</title>
        <authorList>
            <person name="Anantharaman K."/>
            <person name="Brown C.T."/>
            <person name="Hug L.A."/>
            <person name="Sharon I."/>
            <person name="Castelle C.J."/>
            <person name="Probst A.J."/>
            <person name="Thomas B.C."/>
            <person name="Singh A."/>
            <person name="Wilkins M.J."/>
            <person name="Karaoz U."/>
            <person name="Brodie E.L."/>
            <person name="Williams K.H."/>
            <person name="Hubbard S.S."/>
            <person name="Banfield J.F."/>
        </authorList>
    </citation>
    <scope>NUCLEOTIDE SEQUENCE [LARGE SCALE GENOMIC DNA]</scope>
</reference>
<feature type="domain" description="YprB ribonuclease H-like" evidence="1">
    <location>
        <begin position="20"/>
        <end position="150"/>
    </location>
</feature>
<dbReference type="SUPFAM" id="SSF53098">
    <property type="entry name" value="Ribonuclease H-like"/>
    <property type="match status" value="1"/>
</dbReference>
<evidence type="ECO:0000313" key="3">
    <source>
        <dbReference type="Proteomes" id="UP000178372"/>
    </source>
</evidence>
<dbReference type="InterPro" id="IPR038720">
    <property type="entry name" value="YprB_RNase_H-like_dom"/>
</dbReference>
<sequence length="192" mass="22137">MRLPLVIDLETKYTFRQYSDPKQLRITVVGAYDYATDTSHTFLEEELGELYSLMEKASYIVGFNIVGFDLPVLSAYYPGDVKQFKTLDLLDDIRNKLGRRLSLDMLLKATLGKQKTGHGLQAVEFYKEGKIEELKSYCLHDVLFTKDLFEYGCEHATVYFLEGVAKTAVPVSWKTYRRPLEEQHDISLTLPF</sequence>
<organism evidence="2 3">
    <name type="scientific">Candidatus Roizmanbacteria bacterium RIFCSPHIGHO2_01_FULL_39_12b</name>
    <dbReference type="NCBI Taxonomy" id="1802030"/>
    <lineage>
        <taxon>Bacteria</taxon>
        <taxon>Candidatus Roizmaniibacteriota</taxon>
    </lineage>
</organism>
<comment type="caution">
    <text evidence="2">The sequence shown here is derived from an EMBL/GenBank/DDBJ whole genome shotgun (WGS) entry which is preliminary data.</text>
</comment>
<proteinExistence type="predicted"/>
<name>A0A1F7G8H3_9BACT</name>
<evidence type="ECO:0000313" key="2">
    <source>
        <dbReference type="EMBL" id="OGK15217.1"/>
    </source>
</evidence>
<dbReference type="InterPro" id="IPR036397">
    <property type="entry name" value="RNaseH_sf"/>
</dbReference>
<dbReference type="GO" id="GO:0003676">
    <property type="term" value="F:nucleic acid binding"/>
    <property type="evidence" value="ECO:0007669"/>
    <property type="project" value="InterPro"/>
</dbReference>
<dbReference type="Pfam" id="PF13482">
    <property type="entry name" value="RNase_H_2"/>
    <property type="match status" value="1"/>
</dbReference>
<gene>
    <name evidence="2" type="ORF">A2690_00365</name>
</gene>
<accession>A0A1F7G8H3</accession>
<protein>
    <recommendedName>
        <fullName evidence="1">YprB ribonuclease H-like domain-containing protein</fullName>
    </recommendedName>
</protein>